<keyword evidence="4" id="KW-0067">ATP-binding</keyword>
<dbReference type="InterPro" id="IPR003439">
    <property type="entry name" value="ABC_transporter-like_ATP-bd"/>
</dbReference>
<dbReference type="PANTHER" id="PTHR42794">
    <property type="entry name" value="HEMIN IMPORT ATP-BINDING PROTEIN HMUV"/>
    <property type="match status" value="1"/>
</dbReference>
<dbReference type="InterPro" id="IPR017871">
    <property type="entry name" value="ABC_transporter-like_CS"/>
</dbReference>
<dbReference type="PROSITE" id="PS50893">
    <property type="entry name" value="ABC_TRANSPORTER_2"/>
    <property type="match status" value="1"/>
</dbReference>
<evidence type="ECO:0000313" key="9">
    <source>
        <dbReference type="Proteomes" id="UP000197024"/>
    </source>
</evidence>
<dbReference type="RefSeq" id="WP_088410210.1">
    <property type="nucleotide sequence ID" value="NZ_CP021995.1"/>
</dbReference>
<dbReference type="PANTHER" id="PTHR42794:SF1">
    <property type="entry name" value="HEMIN IMPORT ATP-BINDING PROTEIN HMUV"/>
    <property type="match status" value="1"/>
</dbReference>
<dbReference type="AlphaFoldDB" id="A0A1Z3LVI2"/>
<dbReference type="CDD" id="cd03214">
    <property type="entry name" value="ABC_Iron-Siderophores_B12_Hemin"/>
    <property type="match status" value="1"/>
</dbReference>
<reference evidence="8 9" key="1">
    <citation type="submission" date="2017-06" db="EMBL/GenBank/DDBJ databases">
        <title>Biodegradation of gentamicin by bacterial consortia AMQD4 in synthetic medium and raw gentamicin sewage.</title>
        <authorList>
            <person name="Chang H."/>
            <person name="Feng Y."/>
            <person name="Li Z."/>
            <person name="Xue J."/>
            <person name="Cheng D."/>
        </authorList>
    </citation>
    <scope>NUCLEOTIDE SEQUENCE [LARGE SCALE GENOMIC DNA]</scope>
    <source>
        <strain evidence="8 9">BZC3</strain>
    </source>
</reference>
<accession>A0A1Z3LVI2</accession>
<dbReference type="FunFam" id="3.40.50.300:FF:000134">
    <property type="entry name" value="Iron-enterobactin ABC transporter ATP-binding protein"/>
    <property type="match status" value="1"/>
</dbReference>
<dbReference type="InterPro" id="IPR027417">
    <property type="entry name" value="P-loop_NTPase"/>
</dbReference>
<dbReference type="EMBL" id="CP021995">
    <property type="protein sequence ID" value="ASD26181.1"/>
    <property type="molecule type" value="Genomic_DNA"/>
</dbReference>
<evidence type="ECO:0000256" key="2">
    <source>
        <dbReference type="ARBA" id="ARBA00022448"/>
    </source>
</evidence>
<evidence type="ECO:0000256" key="1">
    <source>
        <dbReference type="ARBA" id="ARBA00005417"/>
    </source>
</evidence>
<keyword evidence="2" id="KW-0813">Transport</keyword>
<comment type="function">
    <text evidence="6">Part of the ABC transporter complex HmuTUV involved in hemin import. Responsible for energy coupling to the transport system.</text>
</comment>
<dbReference type="Proteomes" id="UP000197024">
    <property type="component" value="Chromosome"/>
</dbReference>
<name>A0A1Z3LVI2_BREDI</name>
<dbReference type="GO" id="GO:0005524">
    <property type="term" value="F:ATP binding"/>
    <property type="evidence" value="ECO:0007669"/>
    <property type="project" value="UniProtKB-KW"/>
</dbReference>
<dbReference type="PROSITE" id="PS00211">
    <property type="entry name" value="ABC_TRANSPORTER_1"/>
    <property type="match status" value="1"/>
</dbReference>
<evidence type="ECO:0000256" key="5">
    <source>
        <dbReference type="ARBA" id="ARBA00022967"/>
    </source>
</evidence>
<dbReference type="InterPro" id="IPR003593">
    <property type="entry name" value="AAA+_ATPase"/>
</dbReference>
<evidence type="ECO:0000313" key="8">
    <source>
        <dbReference type="EMBL" id="ASD26181.1"/>
    </source>
</evidence>
<organism evidence="8 9">
    <name type="scientific">Brevundimonas diminuta</name>
    <name type="common">Pseudomonas diminuta</name>
    <dbReference type="NCBI Taxonomy" id="293"/>
    <lineage>
        <taxon>Bacteria</taxon>
        <taxon>Pseudomonadati</taxon>
        <taxon>Pseudomonadota</taxon>
        <taxon>Alphaproteobacteria</taxon>
        <taxon>Caulobacterales</taxon>
        <taxon>Caulobacteraceae</taxon>
        <taxon>Brevundimonas</taxon>
    </lineage>
</organism>
<dbReference type="SUPFAM" id="SSF52540">
    <property type="entry name" value="P-loop containing nucleoside triphosphate hydrolases"/>
    <property type="match status" value="1"/>
</dbReference>
<proteinExistence type="inferred from homology"/>
<feature type="domain" description="ABC transporter" evidence="7">
    <location>
        <begin position="4"/>
        <end position="239"/>
    </location>
</feature>
<dbReference type="STRING" id="293.GCA_000988015_01920"/>
<protein>
    <submittedName>
        <fullName evidence="8">ABC transporter</fullName>
    </submittedName>
</protein>
<sequence length="258" mass="27019">MSILSAENLSVRLGDKAVLNGVDAAFAPGLVTAIVGPNGAGKSTLLDCLAALRTPDAGRVTLDGRALRDLHTRARSRRIAYLPQNAEIAWAVEGRTFVGLGRTPYVGAWGLRADDRAAVARAMAVAGVEAFADRVVSTLSGGERARVLIARALAGEPQWLLADEPLAGLDPGHVLDACDLFRRLADEEGRGVVLTLHDLDAALRVADRVIVLAEGRVIADAAPAEALSPEVLKAAYGVEARTLDGARGPVLEMVGRAR</sequence>
<keyword evidence="3" id="KW-0547">Nucleotide-binding</keyword>
<reference evidence="8 9" key="2">
    <citation type="submission" date="2017-06" db="EMBL/GenBank/DDBJ databases">
        <authorList>
            <person name="Kim H.J."/>
            <person name="Triplett B.A."/>
        </authorList>
    </citation>
    <scope>NUCLEOTIDE SEQUENCE [LARGE SCALE GENOMIC DNA]</scope>
    <source>
        <strain evidence="8 9">BZC3</strain>
    </source>
</reference>
<comment type="similarity">
    <text evidence="1">Belongs to the ABC transporter superfamily.</text>
</comment>
<dbReference type="Gene3D" id="3.40.50.300">
    <property type="entry name" value="P-loop containing nucleotide triphosphate hydrolases"/>
    <property type="match status" value="1"/>
</dbReference>
<dbReference type="SMART" id="SM00382">
    <property type="entry name" value="AAA"/>
    <property type="match status" value="1"/>
</dbReference>
<dbReference type="Pfam" id="PF00005">
    <property type="entry name" value="ABC_tran"/>
    <property type="match status" value="1"/>
</dbReference>
<evidence type="ECO:0000256" key="3">
    <source>
        <dbReference type="ARBA" id="ARBA00022741"/>
    </source>
</evidence>
<evidence type="ECO:0000256" key="6">
    <source>
        <dbReference type="ARBA" id="ARBA00037066"/>
    </source>
</evidence>
<dbReference type="GO" id="GO:0016887">
    <property type="term" value="F:ATP hydrolysis activity"/>
    <property type="evidence" value="ECO:0007669"/>
    <property type="project" value="InterPro"/>
</dbReference>
<gene>
    <name evidence="8" type="ORF">CD943_04335</name>
</gene>
<keyword evidence="5" id="KW-1278">Translocase</keyword>
<evidence type="ECO:0000256" key="4">
    <source>
        <dbReference type="ARBA" id="ARBA00022840"/>
    </source>
</evidence>
<evidence type="ECO:0000259" key="7">
    <source>
        <dbReference type="PROSITE" id="PS50893"/>
    </source>
</evidence>